<sequence>MLILHIGNKNYSSWSMRPWVAMTAFGIPFEERLHWLDTPGFAAGLAPLSPVARVPILEDGALRIWDSLAIVEHLAEQSPQHALWPRETAARARARSLCASMHSGFMALRERMNMNIEAELPGRGWNPEVQRDIEVILRMWHDALQTSGGPFLFGAFGLADAFYAPVCMRFLTYRPELPDWAWAYVQAVAAHPAVDAWVQQGKAERVFLPEHEPYRQS</sequence>
<organism evidence="2 3">
    <name type="scientific">Thiomonas bhubaneswarensis</name>
    <dbReference type="NCBI Taxonomy" id="339866"/>
    <lineage>
        <taxon>Bacteria</taxon>
        <taxon>Pseudomonadati</taxon>
        <taxon>Pseudomonadota</taxon>
        <taxon>Betaproteobacteria</taxon>
        <taxon>Burkholderiales</taxon>
        <taxon>Thiomonas</taxon>
    </lineage>
</organism>
<dbReference type="Pfam" id="PF13409">
    <property type="entry name" value="GST_N_2"/>
    <property type="match status" value="1"/>
</dbReference>
<feature type="domain" description="GST N-terminal" evidence="1">
    <location>
        <begin position="2"/>
        <end position="82"/>
    </location>
</feature>
<dbReference type="STRING" id="339866.GCA_001418255_00055"/>
<dbReference type="CDD" id="cd03194">
    <property type="entry name" value="GST_C_3"/>
    <property type="match status" value="1"/>
</dbReference>
<dbReference type="InterPro" id="IPR036282">
    <property type="entry name" value="Glutathione-S-Trfase_C_sf"/>
</dbReference>
<accession>A0A0K6HPK6</accession>
<dbReference type="Proteomes" id="UP000183649">
    <property type="component" value="Unassembled WGS sequence"/>
</dbReference>
<dbReference type="CDD" id="cd03043">
    <property type="entry name" value="GST_N_1"/>
    <property type="match status" value="1"/>
</dbReference>
<dbReference type="PANTHER" id="PTHR42673:SF4">
    <property type="entry name" value="MALEYLACETOACETATE ISOMERASE"/>
    <property type="match status" value="1"/>
</dbReference>
<dbReference type="SUPFAM" id="SSF52833">
    <property type="entry name" value="Thioredoxin-like"/>
    <property type="match status" value="1"/>
</dbReference>
<dbReference type="PANTHER" id="PTHR42673">
    <property type="entry name" value="MALEYLACETOACETATE ISOMERASE"/>
    <property type="match status" value="1"/>
</dbReference>
<dbReference type="InterPro" id="IPR036249">
    <property type="entry name" value="Thioredoxin-like_sf"/>
</dbReference>
<gene>
    <name evidence="2" type="ORF">Ga0061069_10156</name>
</gene>
<reference evidence="3" key="1">
    <citation type="submission" date="2015-08" db="EMBL/GenBank/DDBJ databases">
        <authorList>
            <person name="Varghese N."/>
        </authorList>
    </citation>
    <scope>NUCLEOTIDE SEQUENCE [LARGE SCALE GENOMIC DNA]</scope>
    <source>
        <strain evidence="3">DSM 18181</strain>
    </source>
</reference>
<dbReference type="EMBL" id="CYHF01000001">
    <property type="protein sequence ID" value="CUA92972.1"/>
    <property type="molecule type" value="Genomic_DNA"/>
</dbReference>
<keyword evidence="3" id="KW-1185">Reference proteome</keyword>
<name>A0A0K6HPK6_9BURK</name>
<dbReference type="SFLD" id="SFLDS00019">
    <property type="entry name" value="Glutathione_Transferase_(cytos"/>
    <property type="match status" value="1"/>
</dbReference>
<dbReference type="PROSITE" id="PS50404">
    <property type="entry name" value="GST_NTER"/>
    <property type="match status" value="1"/>
</dbReference>
<evidence type="ECO:0000313" key="3">
    <source>
        <dbReference type="Proteomes" id="UP000183649"/>
    </source>
</evidence>
<dbReference type="GO" id="GO:0006749">
    <property type="term" value="P:glutathione metabolic process"/>
    <property type="evidence" value="ECO:0007669"/>
    <property type="project" value="TreeGrafter"/>
</dbReference>
<dbReference type="InterPro" id="IPR040079">
    <property type="entry name" value="Glutathione_S-Trfase"/>
</dbReference>
<dbReference type="InterPro" id="IPR004045">
    <property type="entry name" value="Glutathione_S-Trfase_N"/>
</dbReference>
<dbReference type="Pfam" id="PF13410">
    <property type="entry name" value="GST_C_2"/>
    <property type="match status" value="1"/>
</dbReference>
<dbReference type="OrthoDB" id="9799538at2"/>
<evidence type="ECO:0000259" key="1">
    <source>
        <dbReference type="PROSITE" id="PS50404"/>
    </source>
</evidence>
<dbReference type="GO" id="GO:0006559">
    <property type="term" value="P:L-phenylalanine catabolic process"/>
    <property type="evidence" value="ECO:0007669"/>
    <property type="project" value="TreeGrafter"/>
</dbReference>
<dbReference type="GO" id="GO:0004364">
    <property type="term" value="F:glutathione transferase activity"/>
    <property type="evidence" value="ECO:0007669"/>
    <property type="project" value="TreeGrafter"/>
</dbReference>
<dbReference type="Gene3D" id="1.20.1050.10">
    <property type="match status" value="1"/>
</dbReference>
<dbReference type="RefSeq" id="WP_055449449.1">
    <property type="nucleotide sequence ID" value="NZ_CYHF01000001.1"/>
</dbReference>
<dbReference type="GO" id="GO:0016034">
    <property type="term" value="F:maleylacetoacetate isomerase activity"/>
    <property type="evidence" value="ECO:0007669"/>
    <property type="project" value="TreeGrafter"/>
</dbReference>
<evidence type="ECO:0000313" key="2">
    <source>
        <dbReference type="EMBL" id="CUA92972.1"/>
    </source>
</evidence>
<dbReference type="Gene3D" id="3.40.30.10">
    <property type="entry name" value="Glutaredoxin"/>
    <property type="match status" value="1"/>
</dbReference>
<proteinExistence type="predicted"/>
<keyword evidence="2" id="KW-0808">Transferase</keyword>
<dbReference type="SUPFAM" id="SSF47616">
    <property type="entry name" value="GST C-terminal domain-like"/>
    <property type="match status" value="1"/>
</dbReference>
<protein>
    <submittedName>
        <fullName evidence="2">Glutathione S-transferase</fullName>
    </submittedName>
</protein>
<dbReference type="AlphaFoldDB" id="A0A0K6HPK6"/>